<gene>
    <name evidence="1" type="primary">LRRC25</name>
    <name evidence="2" type="ORF">hCG_1776913</name>
</gene>
<protein>
    <submittedName>
        <fullName evidence="1">LRRC25 protein</fullName>
    </submittedName>
    <submittedName>
        <fullName evidence="2">Leucine rich repeat containing 25, isoform CRA_a</fullName>
    </submittedName>
</protein>
<evidence type="ECO:0000313" key="2">
    <source>
        <dbReference type="EMBL" id="EAW84695.1"/>
    </source>
</evidence>
<evidence type="ECO:0000313" key="1">
    <source>
        <dbReference type="EMBL" id="AAH25744.1"/>
    </source>
</evidence>
<name>Q8TAB8_HUMAN</name>
<dbReference type="ChiTaRS" id="LRRC25">
    <property type="organism name" value="human"/>
</dbReference>
<reference evidence="2" key="3">
    <citation type="submission" date="2005-07" db="EMBL/GenBank/DDBJ databases">
        <authorList>
            <person name="Mural R.J."/>
            <person name="Istrail S."/>
            <person name="Sutton G."/>
            <person name="Florea L."/>
            <person name="Halpern A.L."/>
            <person name="Mobarry C.M."/>
            <person name="Lippert R."/>
            <person name="Walenz B."/>
            <person name="Shatkay H."/>
            <person name="Dew I."/>
            <person name="Miller J.R."/>
            <person name="Flanigan M.J."/>
            <person name="Edwards N.J."/>
            <person name="Bolanos R."/>
            <person name="Fasulo D."/>
            <person name="Halldorsson B.V."/>
            <person name="Hannenhalli S."/>
            <person name="Turner R."/>
            <person name="Yooseph S."/>
            <person name="Lu F."/>
            <person name="Nusskern D.R."/>
            <person name="Shue B.C."/>
            <person name="Zheng X.H."/>
            <person name="Zhong F."/>
            <person name="Delcher A.L."/>
            <person name="Huson D.H."/>
            <person name="Kravitz S.A."/>
            <person name="Mouchard L."/>
            <person name="Reinert K."/>
            <person name="Remington K.A."/>
            <person name="Clark A.G."/>
            <person name="Waterman M.S."/>
            <person name="Eichler E.E."/>
            <person name="Adams M.D."/>
            <person name="Hunkapiller M.W."/>
            <person name="Myers E.W."/>
            <person name="Venter J.C."/>
        </authorList>
    </citation>
    <scope>NUCLEOTIDE SEQUENCE</scope>
</reference>
<dbReference type="EMBL" id="BC053659">
    <property type="protein sequence ID" value="AAH53659.1"/>
    <property type="molecule type" value="mRNA"/>
</dbReference>
<reference evidence="1" key="2">
    <citation type="journal article" date="2004" name="Genome Res.">
        <title>The status, quality, and expansion of the NIH full-length cDNA project: the Mammalian Gene Collection (MGC).</title>
        <authorList>
            <consortium name="The MGC Project Team"/>
            <person name="Gerhard D.S."/>
            <person name="Wagner L."/>
            <person name="Feingold E.A."/>
            <person name="Shenmen C.M."/>
            <person name="Grouse L.H."/>
            <person name="Schuler G."/>
            <person name="Klein S.L."/>
            <person name="Old S."/>
            <person name="Rasooly R."/>
            <person name="Good P."/>
            <person name="Guyer M."/>
            <person name="Peck A.M."/>
            <person name="Derge J.G."/>
            <person name="Lipman D."/>
            <person name="Collins F.S."/>
            <person name="Jang W."/>
            <person name="Sherry S."/>
            <person name="Feolo M."/>
            <person name="Misquitta L."/>
            <person name="Lee E."/>
            <person name="Rotmistrovsky K."/>
            <person name="Greenhut S.F."/>
            <person name="Schaefer C.F."/>
            <person name="Buetow K."/>
            <person name="Bonner T.I."/>
            <person name="Haussler D."/>
            <person name="Kent J."/>
            <person name="Kiekhaus M."/>
            <person name="Furey T."/>
            <person name="Brent M."/>
            <person name="Prange C."/>
            <person name="Schreiber K."/>
            <person name="Shapiro N."/>
            <person name="Bhat N.K."/>
            <person name="Hopkins R.F."/>
            <person name="Hsie F."/>
            <person name="Driscoll T."/>
            <person name="Soares M.B."/>
            <person name="Casavant T.L."/>
            <person name="Scheetz T.E."/>
            <person name="Brown-stein M.J."/>
            <person name="Usdin T.B."/>
            <person name="Toshiyuki S."/>
            <person name="Carninci P."/>
            <person name="Piao Y."/>
            <person name="Dudekula D.B."/>
            <person name="Ko M.S."/>
            <person name="Kawakami K."/>
            <person name="Suzuki Y."/>
            <person name="Sugano S."/>
            <person name="Gruber C.E."/>
            <person name="Smith M.R."/>
            <person name="Simmons B."/>
            <person name="Moore T."/>
            <person name="Waterman R."/>
            <person name="Johnson S.L."/>
            <person name="Ruan Y."/>
            <person name="Wei C.L."/>
            <person name="Mathavan S."/>
            <person name="Gunaratne P.H."/>
            <person name="Wu J."/>
            <person name="Garcia A.M."/>
            <person name="Hulyk S.W."/>
            <person name="Fuh E."/>
            <person name="Yuan Y."/>
            <person name="Sneed A."/>
            <person name="Kowis C."/>
            <person name="Hodgson A."/>
            <person name="Muzny D.M."/>
            <person name="McPherson J."/>
            <person name="Gibbs R.A."/>
            <person name="Fahey J."/>
            <person name="Helton E."/>
            <person name="Ketteman M."/>
            <person name="Madan A."/>
            <person name="Rodrigues S."/>
            <person name="Sanchez A."/>
            <person name="Whiting M."/>
            <person name="Madari A."/>
            <person name="Young A.C."/>
            <person name="Wetherby K.D."/>
            <person name="Granite S.J."/>
            <person name="Kwong P.N."/>
            <person name="Brinkley C.P."/>
            <person name="Pearson R.L."/>
            <person name="Bouffard G.G."/>
            <person name="Blakesly R.W."/>
            <person name="Green E.D."/>
            <person name="Dickson M.C."/>
            <person name="Rodriguez A.C."/>
            <person name="Grimwood J."/>
            <person name="Schmutz J."/>
            <person name="Myers R.M."/>
            <person name="Butterfield Y.S."/>
            <person name="Griffith M."/>
            <person name="Griffith O.L."/>
            <person name="Krzywinski M.I."/>
            <person name="Liao N."/>
            <person name="Morin R."/>
            <person name="Morrin R."/>
            <person name="Palmquist D."/>
            <person name="Petrescu A.S."/>
            <person name="Skalska U."/>
            <person name="Smailus D.E."/>
            <person name="Stott J.M."/>
            <person name="Schnerch A."/>
            <person name="Schein J.E."/>
            <person name="Jones S.J."/>
            <person name="Holt R.A."/>
            <person name="Baross A."/>
            <person name="Marra M.A."/>
            <person name="Clifton S."/>
            <person name="Makowski K.A."/>
            <person name="Bosak S."/>
            <person name="Malek J."/>
        </authorList>
    </citation>
    <scope>NUCLEOTIDE SEQUENCE [LARGE SCALE MRNA]</scope>
    <source>
        <tissue evidence="1">Pancreas</tissue>
    </source>
</reference>
<reference evidence="2" key="1">
    <citation type="journal article" date="2001" name="Science">
        <title>The sequence of the human genome.</title>
        <authorList>
            <person name="Venter J.C."/>
            <person name="Adams M.D."/>
            <person name="Myers E.W."/>
            <person name="Li P.W."/>
            <person name="Mural R.J."/>
            <person name="Sutton G.G."/>
            <person name="Smith H.O."/>
            <person name="Yandell M."/>
            <person name="Evans C.A."/>
            <person name="Holt R.A."/>
            <person name="Gocayne J.D."/>
            <person name="Amanatides P."/>
            <person name="Ballew R.M."/>
            <person name="Huson D.H."/>
            <person name="Wortman J.R."/>
            <person name="Zhang Q."/>
            <person name="Kodira C.D."/>
            <person name="Zheng X.H."/>
            <person name="Chen L."/>
            <person name="Skupski M."/>
            <person name="Subramanian G."/>
            <person name="Thomas P.D."/>
            <person name="Zhang J."/>
            <person name="Gabor Miklos G.L."/>
            <person name="Nelson C."/>
            <person name="Broder S."/>
            <person name="Clark A.G."/>
            <person name="Nadeau J."/>
            <person name="McKusick V.A."/>
            <person name="Zinder N."/>
            <person name="Levine A.J."/>
            <person name="Roberts R.J."/>
            <person name="Simon M."/>
            <person name="Slayman C."/>
            <person name="Hunkapiller M."/>
            <person name="Bolanos R."/>
            <person name="Delcher A."/>
            <person name="Dew I."/>
            <person name="Fasulo D."/>
            <person name="Flanigan M."/>
            <person name="Florea L."/>
            <person name="Halpern A."/>
            <person name="Hannenhalli S."/>
            <person name="Kravitz S."/>
            <person name="Levy S."/>
            <person name="Mobarry C."/>
            <person name="Reinert K."/>
            <person name="Remington K."/>
            <person name="Abu-Threideh J."/>
            <person name="Beasley E."/>
            <person name="Biddick K."/>
            <person name="Bonazzi V."/>
            <person name="Brandon R."/>
            <person name="Cargill M."/>
            <person name="Chandramouliswaran I."/>
            <person name="Charlab R."/>
            <person name="Chaturvedi K."/>
            <person name="Deng Z."/>
            <person name="Di Francesco V."/>
            <person name="Dunn P."/>
            <person name="Eilbeck K."/>
            <person name="Evangelista C."/>
            <person name="Gabrielian A.E."/>
            <person name="Gan W."/>
            <person name="Ge W."/>
            <person name="Gong F."/>
            <person name="Gu Z."/>
            <person name="Guan P."/>
            <person name="Heiman T.J."/>
            <person name="Higgins M.E."/>
            <person name="Ji R.R."/>
            <person name="Ke Z."/>
            <person name="Ketchum K.A."/>
            <person name="Lai Z."/>
            <person name="Lei Y."/>
            <person name="Li Z."/>
            <person name="Li J."/>
            <person name="Liang Y."/>
            <person name="Lin X."/>
            <person name="Lu F."/>
            <person name="Merkulov G.V."/>
            <person name="Milshina N."/>
            <person name="Moore H.M."/>
            <person name="Naik A.K."/>
            <person name="Narayan V.A."/>
            <person name="Neelam B."/>
            <person name="Nusskern D."/>
            <person name="Rusch D.B."/>
            <person name="Salzberg S."/>
            <person name="Shao W."/>
            <person name="Shue B."/>
            <person name="Sun J."/>
            <person name="Wang Z."/>
            <person name="Wang A."/>
            <person name="Wang X."/>
            <person name="Wang J."/>
            <person name="Wei M."/>
            <person name="Wides R."/>
            <person name="Xiao C."/>
            <person name="Yan C."/>
            <person name="Yao A."/>
            <person name="Ye J."/>
            <person name="Zhan M."/>
            <person name="Zhang W."/>
            <person name="Zhang H."/>
            <person name="Zhao Q."/>
            <person name="Zheng L."/>
            <person name="Zhong F."/>
            <person name="Zhong W."/>
            <person name="Zhu S."/>
            <person name="Zhao S."/>
            <person name="Gilbert D."/>
            <person name="Baumhueter S."/>
            <person name="Spier G."/>
            <person name="Carter C."/>
            <person name="Cravchik A."/>
            <person name="Woodage T."/>
            <person name="Ali F."/>
            <person name="An H."/>
            <person name="Awe A."/>
            <person name="Baldwin D."/>
            <person name="Baden H."/>
            <person name="Barnstead M."/>
            <person name="Barrow I."/>
            <person name="Beeson K."/>
            <person name="Busam D."/>
            <person name="Carver A."/>
            <person name="Center A."/>
            <person name="Cheng M.L."/>
            <person name="Curry L."/>
            <person name="Danaher S."/>
            <person name="Davenport L."/>
            <person name="Desilets R."/>
            <person name="Dietz S."/>
            <person name="Dodson K."/>
            <person name="Doup L."/>
            <person name="Ferriera S."/>
            <person name="Garg N."/>
            <person name="Gluecksmann A."/>
            <person name="Hart B."/>
            <person name="Haynes J."/>
            <person name="Haynes C."/>
            <person name="Heiner C."/>
            <person name="Hladun S."/>
            <person name="Hostin D."/>
            <person name="Houck J."/>
            <person name="Howland T."/>
            <person name="Ibegwam C."/>
            <person name="Johnson J."/>
            <person name="Kalush F."/>
            <person name="Kline L."/>
            <person name="Koduru S."/>
            <person name="Love A."/>
            <person name="Mann F."/>
            <person name="May D."/>
            <person name="McCawley S."/>
            <person name="McIntosh T."/>
            <person name="McMullen I."/>
            <person name="Moy M."/>
            <person name="Moy L."/>
            <person name="Murphy B."/>
            <person name="Nelson K."/>
            <person name="Pfannkoch C."/>
            <person name="Pratts E."/>
            <person name="Puri V."/>
            <person name="Qureshi H."/>
            <person name="Reardon M."/>
            <person name="Rodriguez R."/>
            <person name="Rogers Y.H."/>
            <person name="Romblad D."/>
            <person name="Ruhfel B."/>
            <person name="Scott R."/>
            <person name="Sitter C."/>
            <person name="Smallwood M."/>
            <person name="Stewart E."/>
            <person name="Strong R."/>
            <person name="Suh E."/>
            <person name="Thomas R."/>
            <person name="Tint N.N."/>
            <person name="Tse S."/>
            <person name="Vech C."/>
            <person name="Wang G."/>
            <person name="Wetter J."/>
            <person name="Williams S."/>
            <person name="Williams M."/>
            <person name="Windsor S."/>
            <person name="Winn-Deen E."/>
            <person name="Wolfe K."/>
            <person name="Zaveri J."/>
            <person name="Zaveri K."/>
            <person name="Abril J.F."/>
            <person name="Guigo R."/>
            <person name="Campbell M.J."/>
            <person name="Sjolander K.V."/>
            <person name="Karlak B."/>
            <person name="Kejariwal A."/>
            <person name="Mi H."/>
            <person name="Lazareva B."/>
            <person name="Hatton T."/>
            <person name="Narechania A."/>
            <person name="Diemer K."/>
            <person name="Muruganujan A."/>
            <person name="Guo N."/>
            <person name="Sato S."/>
            <person name="Bafna V."/>
            <person name="Istrail S."/>
            <person name="Lippert R."/>
            <person name="Schwartz R."/>
            <person name="Walenz B."/>
            <person name="Yooseph S."/>
            <person name="Allen D."/>
            <person name="Basu A."/>
            <person name="Baxendale J."/>
            <person name="Blick L."/>
            <person name="Caminha M."/>
            <person name="Carnes-Stine J."/>
            <person name="Caulk P."/>
            <person name="Chiang Y.H."/>
            <person name="Coyne M."/>
            <person name="Dahlke C."/>
            <person name="Mays A."/>
            <person name="Dombroski M."/>
            <person name="Donnelly M."/>
            <person name="Ely D."/>
            <person name="Esparham S."/>
            <person name="Fosler C."/>
            <person name="Gire H."/>
            <person name="Glanowski S."/>
            <person name="Glasser K."/>
            <person name="Glodek A."/>
            <person name="Gorokhov M."/>
            <person name="Graham K."/>
            <person name="Gropman B."/>
            <person name="Harris M."/>
            <person name="Heil J."/>
            <person name="Henderson S."/>
            <person name="Hoover J."/>
            <person name="Jennings D."/>
            <person name="Jordan C."/>
            <person name="Jordan J."/>
            <person name="Kasha J."/>
            <person name="Kagan L."/>
            <person name="Kraft C."/>
            <person name="Levitsky A."/>
            <person name="Lewis M."/>
            <person name="Liu X."/>
            <person name="Lopez J."/>
            <person name="Ma D."/>
            <person name="Majoros W."/>
            <person name="McDaniel J."/>
            <person name="Murphy S."/>
            <person name="Newman M."/>
            <person name="Nguyen T."/>
            <person name="Nguyen N."/>
            <person name="Nodell M."/>
            <person name="Pan S."/>
            <person name="Peck J."/>
            <person name="Peterson M."/>
            <person name="Rowe W."/>
            <person name="Sanders R."/>
            <person name="Scott J."/>
            <person name="Simpson M."/>
            <person name="Smith T."/>
            <person name="Sprague A."/>
            <person name="Stockwell T."/>
            <person name="Turner R."/>
            <person name="Venter E."/>
            <person name="Wang M."/>
            <person name="Wen M."/>
            <person name="Wu D."/>
            <person name="Wu M."/>
            <person name="Xia A."/>
            <person name="Zandieh A."/>
            <person name="Zhu X."/>
        </authorList>
    </citation>
    <scope>NUCLEOTIDE SEQUENCE</scope>
</reference>
<accession>Q8TAB8</accession>
<dbReference type="AlphaFoldDB" id="Q8TAB8"/>
<dbReference type="OrthoDB" id="9835318at2759"/>
<dbReference type="EMBL" id="CH471106">
    <property type="protein sequence ID" value="EAW84695.1"/>
    <property type="molecule type" value="Genomic_DNA"/>
</dbReference>
<dbReference type="EMBL" id="BC025744">
    <property type="protein sequence ID" value="AAH25744.1"/>
    <property type="molecule type" value="mRNA"/>
</dbReference>
<dbReference type="PeptideAtlas" id="Q8TAB8"/>
<sequence length="100" mass="10413">MGRWPPAVTLTCRPTATVPWSPGTTSAETTALARSLCSAGTQPAPSTTSLPSWRSAAPLAWPLQLSGQWWSAGACFLDLPSLALCWPGDSGDAEWPEAGS</sequence>
<organism evidence="1">
    <name type="scientific">Homo sapiens</name>
    <name type="common">Human</name>
    <dbReference type="NCBI Taxonomy" id="9606"/>
    <lineage>
        <taxon>Eukaryota</taxon>
        <taxon>Metazoa</taxon>
        <taxon>Chordata</taxon>
        <taxon>Craniata</taxon>
        <taxon>Vertebrata</taxon>
        <taxon>Euteleostomi</taxon>
        <taxon>Mammalia</taxon>
        <taxon>Eutheria</taxon>
        <taxon>Euarchontoglires</taxon>
        <taxon>Primates</taxon>
        <taxon>Haplorrhini</taxon>
        <taxon>Catarrhini</taxon>
        <taxon>Hominidae</taxon>
        <taxon>Homo</taxon>
    </lineage>
</organism>
<proteinExistence type="evidence at transcript level"/>